<name>A0A8E2AIP6_9APHY</name>
<reference evidence="6 7" key="1">
    <citation type="submission" date="2016-07" db="EMBL/GenBank/DDBJ databases">
        <title>Draft genome of the white-rot fungus Obba rivulosa 3A-2.</title>
        <authorList>
            <consortium name="DOE Joint Genome Institute"/>
            <person name="Miettinen O."/>
            <person name="Riley R."/>
            <person name="Acob R."/>
            <person name="Barry K."/>
            <person name="Cullen D."/>
            <person name="De Vries R."/>
            <person name="Hainaut M."/>
            <person name="Hatakka A."/>
            <person name="Henrissat B."/>
            <person name="Hilden K."/>
            <person name="Kuo R."/>
            <person name="Labutti K."/>
            <person name="Lipzen A."/>
            <person name="Makela M.R."/>
            <person name="Sandor L."/>
            <person name="Spatafora J.W."/>
            <person name="Grigoriev I.V."/>
            <person name="Hibbett D.S."/>
        </authorList>
    </citation>
    <scope>NUCLEOTIDE SEQUENCE [LARGE SCALE GENOMIC DNA]</scope>
    <source>
        <strain evidence="6 7">3A-2</strain>
    </source>
</reference>
<dbReference type="Proteomes" id="UP000250043">
    <property type="component" value="Unassembled WGS sequence"/>
</dbReference>
<dbReference type="InterPro" id="IPR007269">
    <property type="entry name" value="ICMT_MeTrfase"/>
</dbReference>
<evidence type="ECO:0000256" key="1">
    <source>
        <dbReference type="ARBA" id="ARBA00004141"/>
    </source>
</evidence>
<comment type="subcellular location">
    <subcellularLocation>
        <location evidence="5">Endoplasmic reticulum membrane</location>
        <topology evidence="5">Multi-pass membrane protein</topology>
    </subcellularLocation>
    <subcellularLocation>
        <location evidence="1">Membrane</location>
        <topology evidence="1">Multi-pass membrane protein</topology>
    </subcellularLocation>
</comment>
<comment type="catalytic activity">
    <reaction evidence="5">
        <text>[protein]-C-terminal S-[(2E,6E)-farnesyl]-L-cysteine + S-adenosyl-L-methionine = [protein]-C-terminal S-[(2E,6E)-farnesyl]-L-cysteine methyl ester + S-adenosyl-L-homocysteine</text>
        <dbReference type="Rhea" id="RHEA:21672"/>
        <dbReference type="Rhea" id="RHEA-COMP:12125"/>
        <dbReference type="Rhea" id="RHEA-COMP:12126"/>
        <dbReference type="ChEBI" id="CHEBI:57856"/>
        <dbReference type="ChEBI" id="CHEBI:59789"/>
        <dbReference type="ChEBI" id="CHEBI:90510"/>
        <dbReference type="ChEBI" id="CHEBI:90511"/>
        <dbReference type="EC" id="2.1.1.100"/>
    </reaction>
</comment>
<protein>
    <recommendedName>
        <fullName evidence="5">Protein-S-isoprenylcysteine O-methyltransferase</fullName>
        <ecNumber evidence="5">2.1.1.100</ecNumber>
    </recommendedName>
</protein>
<dbReference type="GO" id="GO:0004671">
    <property type="term" value="F:protein C-terminal S-isoprenylcysteine carboxyl O-methyltransferase activity"/>
    <property type="evidence" value="ECO:0007669"/>
    <property type="project" value="UniProtKB-EC"/>
</dbReference>
<dbReference type="Pfam" id="PF04140">
    <property type="entry name" value="ICMT"/>
    <property type="match status" value="1"/>
</dbReference>
<dbReference type="GO" id="GO:0032259">
    <property type="term" value="P:methylation"/>
    <property type="evidence" value="ECO:0007669"/>
    <property type="project" value="UniProtKB-KW"/>
</dbReference>
<keyword evidence="4 5" id="KW-0472">Membrane</keyword>
<dbReference type="GO" id="GO:0005789">
    <property type="term" value="C:endoplasmic reticulum membrane"/>
    <property type="evidence" value="ECO:0007669"/>
    <property type="project" value="UniProtKB-SubCell"/>
</dbReference>
<dbReference type="Gene3D" id="1.20.120.1630">
    <property type="match status" value="1"/>
</dbReference>
<evidence type="ECO:0000256" key="3">
    <source>
        <dbReference type="ARBA" id="ARBA00022989"/>
    </source>
</evidence>
<keyword evidence="7" id="KW-1185">Reference proteome</keyword>
<evidence type="ECO:0000256" key="5">
    <source>
        <dbReference type="RuleBase" id="RU362022"/>
    </source>
</evidence>
<keyword evidence="2 5" id="KW-0812">Transmembrane</keyword>
<comment type="similarity">
    <text evidence="5">Belongs to the class VI-like SAM-binding methyltransferase superfamily. Isoprenylcysteine carboxyl methyltransferase family.</text>
</comment>
<dbReference type="PANTHER" id="PTHR43847:SF1">
    <property type="entry name" value="BLL3993 PROTEIN"/>
    <property type="match status" value="1"/>
</dbReference>
<evidence type="ECO:0000256" key="2">
    <source>
        <dbReference type="ARBA" id="ARBA00022692"/>
    </source>
</evidence>
<comment type="caution">
    <text evidence="5">Lacks conserved residue(s) required for the propagation of feature annotation.</text>
</comment>
<keyword evidence="5" id="KW-0256">Endoplasmic reticulum</keyword>
<evidence type="ECO:0000256" key="4">
    <source>
        <dbReference type="ARBA" id="ARBA00023136"/>
    </source>
</evidence>
<dbReference type="AlphaFoldDB" id="A0A8E2AIP6"/>
<sequence length="292" mass="31348">MRIPTPLSVPSVSGAVALCKIALLLTTGASAYLSLSPPNPPAPPKELMTRRTFFERAILWFTFCSKAMTMIVTFCDAFATFSLAFPSSPLSLPLSLLCPSPLSPALIRSLTSSPHPLLILGALATLGGATIRRACFRELGNLFTFELSISPTHRLVTTGPYAFVRHPSYLGVYLTLLGASAAGLAPGSWLHECWLRPPPCRRGAVGFDAQGVESGLALLHIAKTGVRCLGGVGLGTAVAWSCVAFWTMKVALALNGTNKRTAMEDAELRRVFGNTWDVYAARVRWRLLPGVY</sequence>
<keyword evidence="5" id="KW-0808">Transferase</keyword>
<dbReference type="EC" id="2.1.1.100" evidence="5"/>
<organism evidence="6 7">
    <name type="scientific">Obba rivulosa</name>
    <dbReference type="NCBI Taxonomy" id="1052685"/>
    <lineage>
        <taxon>Eukaryota</taxon>
        <taxon>Fungi</taxon>
        <taxon>Dikarya</taxon>
        <taxon>Basidiomycota</taxon>
        <taxon>Agaricomycotina</taxon>
        <taxon>Agaricomycetes</taxon>
        <taxon>Polyporales</taxon>
        <taxon>Gelatoporiaceae</taxon>
        <taxon>Obba</taxon>
    </lineage>
</organism>
<evidence type="ECO:0000313" key="7">
    <source>
        <dbReference type="Proteomes" id="UP000250043"/>
    </source>
</evidence>
<keyword evidence="5" id="KW-0489">Methyltransferase</keyword>
<gene>
    <name evidence="6" type="ORF">OBBRIDRAFT_821595</name>
</gene>
<feature type="transmembrane region" description="Helical" evidence="5">
    <location>
        <begin position="57"/>
        <end position="85"/>
    </location>
</feature>
<dbReference type="OrthoDB" id="422086at2759"/>
<dbReference type="EMBL" id="KV722598">
    <property type="protein sequence ID" value="OCH85248.1"/>
    <property type="molecule type" value="Genomic_DNA"/>
</dbReference>
<dbReference type="PANTHER" id="PTHR43847">
    <property type="entry name" value="BLL3993 PROTEIN"/>
    <property type="match status" value="1"/>
</dbReference>
<keyword evidence="5" id="KW-0949">S-adenosyl-L-methionine</keyword>
<evidence type="ECO:0000313" key="6">
    <source>
        <dbReference type="EMBL" id="OCH85248.1"/>
    </source>
</evidence>
<proteinExistence type="inferred from homology"/>
<dbReference type="InterPro" id="IPR052527">
    <property type="entry name" value="Metal_cation-efflux_comp"/>
</dbReference>
<accession>A0A8E2AIP6</accession>
<keyword evidence="3 5" id="KW-1133">Transmembrane helix</keyword>